<dbReference type="Gene3D" id="1.10.150.130">
    <property type="match status" value="1"/>
</dbReference>
<dbReference type="HOGENOM" id="CLU_1634141_0_0_11"/>
<dbReference type="InterPro" id="IPR010998">
    <property type="entry name" value="Integrase_recombinase_N"/>
</dbReference>
<accession>A0A023X004</accession>
<evidence type="ECO:0000313" key="8">
    <source>
        <dbReference type="Proteomes" id="UP000025229"/>
    </source>
</evidence>
<organism evidence="7 8">
    <name type="scientific">Rubrobacter radiotolerans</name>
    <name type="common">Arthrobacter radiotolerans</name>
    <dbReference type="NCBI Taxonomy" id="42256"/>
    <lineage>
        <taxon>Bacteria</taxon>
        <taxon>Bacillati</taxon>
        <taxon>Actinomycetota</taxon>
        <taxon>Rubrobacteria</taxon>
        <taxon>Rubrobacterales</taxon>
        <taxon>Rubrobacteraceae</taxon>
        <taxon>Rubrobacter</taxon>
    </lineage>
</organism>
<feature type="domain" description="Tyr recombinase" evidence="5">
    <location>
        <begin position="68"/>
        <end position="162"/>
    </location>
</feature>
<dbReference type="STRING" id="42256.RradSPS_0365"/>
<dbReference type="KEGG" id="rrd:RradSPS_0365"/>
<dbReference type="Pfam" id="PF00589">
    <property type="entry name" value="Phage_integrase"/>
    <property type="match status" value="1"/>
</dbReference>
<dbReference type="InterPro" id="IPR044068">
    <property type="entry name" value="CB"/>
</dbReference>
<dbReference type="GO" id="GO:0006310">
    <property type="term" value="P:DNA recombination"/>
    <property type="evidence" value="ECO:0007669"/>
    <property type="project" value="UniProtKB-KW"/>
</dbReference>
<dbReference type="InterPro" id="IPR013762">
    <property type="entry name" value="Integrase-like_cat_sf"/>
</dbReference>
<keyword evidence="8" id="KW-1185">Reference proteome</keyword>
<feature type="domain" description="Core-binding (CB)" evidence="6">
    <location>
        <begin position="1"/>
        <end position="47"/>
    </location>
</feature>
<gene>
    <name evidence="7" type="ORF">RradSPS_0365</name>
</gene>
<dbReference type="Proteomes" id="UP000025229">
    <property type="component" value="Chromosome"/>
</dbReference>
<dbReference type="SUPFAM" id="SSF56349">
    <property type="entry name" value="DNA breaking-rejoining enzymes"/>
    <property type="match status" value="1"/>
</dbReference>
<evidence type="ECO:0000256" key="3">
    <source>
        <dbReference type="PROSITE-ProRule" id="PRU01248"/>
    </source>
</evidence>
<evidence type="ECO:0000256" key="1">
    <source>
        <dbReference type="ARBA" id="ARBA00023125"/>
    </source>
</evidence>
<feature type="region of interest" description="Disordered" evidence="4">
    <location>
        <begin position="141"/>
        <end position="162"/>
    </location>
</feature>
<sequence>MVLPATLKKLTELHVQGLYRSMLGGGLSVRTVRYAHAVLRRVLKQAVHWMLAPRNSCDAADPPKVQRDEMRPLDREQARRVLDTAAECSPDRAPDRFHALYVLAVHVGMRPGEFLTLKWEDVDLEAGVLSINRALSMAGEFTAPRPRRAGDASGPPPAPSPP</sequence>
<name>A0A023X004_RUBRA</name>
<dbReference type="GO" id="GO:0003677">
    <property type="term" value="F:DNA binding"/>
    <property type="evidence" value="ECO:0007669"/>
    <property type="project" value="UniProtKB-UniRule"/>
</dbReference>
<dbReference type="InterPro" id="IPR011010">
    <property type="entry name" value="DNA_brk_join_enz"/>
</dbReference>
<reference evidence="7 8" key="1">
    <citation type="submission" date="2014-03" db="EMBL/GenBank/DDBJ databases">
        <title>Complete genome sequence of the Radio-Resistant Rubrobacter radiotolerans RSPS-4.</title>
        <authorList>
            <person name="Egas C.C."/>
            <person name="Barroso C.C."/>
            <person name="Froufe H.J.C."/>
            <person name="Pacheco J.J."/>
            <person name="Albuquerque L.L."/>
            <person name="da Costa M.M.S."/>
        </authorList>
    </citation>
    <scope>NUCLEOTIDE SEQUENCE [LARGE SCALE GENOMIC DNA]</scope>
    <source>
        <strain evidence="7 8">RSPS-4</strain>
    </source>
</reference>
<dbReference type="GO" id="GO:0015074">
    <property type="term" value="P:DNA integration"/>
    <property type="evidence" value="ECO:0007669"/>
    <property type="project" value="InterPro"/>
</dbReference>
<evidence type="ECO:0000259" key="5">
    <source>
        <dbReference type="PROSITE" id="PS51898"/>
    </source>
</evidence>
<evidence type="ECO:0000256" key="2">
    <source>
        <dbReference type="ARBA" id="ARBA00023172"/>
    </source>
</evidence>
<dbReference type="OrthoDB" id="1822491at2"/>
<dbReference type="PROSITE" id="PS51900">
    <property type="entry name" value="CB"/>
    <property type="match status" value="1"/>
</dbReference>
<protein>
    <submittedName>
        <fullName evidence="7">Phage integrase family</fullName>
    </submittedName>
</protein>
<keyword evidence="1 3" id="KW-0238">DNA-binding</keyword>
<proteinExistence type="predicted"/>
<keyword evidence="2" id="KW-0233">DNA recombination</keyword>
<evidence type="ECO:0000313" key="7">
    <source>
        <dbReference type="EMBL" id="AHY45648.1"/>
    </source>
</evidence>
<evidence type="ECO:0000256" key="4">
    <source>
        <dbReference type="SAM" id="MobiDB-lite"/>
    </source>
</evidence>
<dbReference type="Gene3D" id="1.10.443.10">
    <property type="entry name" value="Intergrase catalytic core"/>
    <property type="match status" value="1"/>
</dbReference>
<dbReference type="PROSITE" id="PS51898">
    <property type="entry name" value="TYR_RECOMBINASE"/>
    <property type="match status" value="1"/>
</dbReference>
<dbReference type="InterPro" id="IPR002104">
    <property type="entry name" value="Integrase_catalytic"/>
</dbReference>
<dbReference type="AlphaFoldDB" id="A0A023X004"/>
<dbReference type="EMBL" id="CP007514">
    <property type="protein sequence ID" value="AHY45648.1"/>
    <property type="molecule type" value="Genomic_DNA"/>
</dbReference>
<dbReference type="eggNOG" id="COG0582">
    <property type="taxonomic scope" value="Bacteria"/>
</dbReference>
<evidence type="ECO:0000259" key="6">
    <source>
        <dbReference type="PROSITE" id="PS51900"/>
    </source>
</evidence>